<evidence type="ECO:0000259" key="1">
    <source>
        <dbReference type="Pfam" id="PF02350"/>
    </source>
</evidence>
<name>A0ABS2DBZ5_9SPHN</name>
<keyword evidence="2" id="KW-0326">Glycosidase</keyword>
<dbReference type="InterPro" id="IPR003331">
    <property type="entry name" value="UDP_GlcNAc_Epimerase_2_dom"/>
</dbReference>
<keyword evidence="3" id="KW-1185">Reference proteome</keyword>
<comment type="caution">
    <text evidence="2">The sequence shown here is derived from an EMBL/GenBank/DDBJ whole genome shotgun (WGS) entry which is preliminary data.</text>
</comment>
<reference evidence="2 3" key="1">
    <citation type="submission" date="2020-12" db="EMBL/GenBank/DDBJ databases">
        <title>Sphingomonas sp.</title>
        <authorList>
            <person name="Kim M.K."/>
        </authorList>
    </citation>
    <scope>NUCLEOTIDE SEQUENCE [LARGE SCALE GENOMIC DNA]</scope>
    <source>
        <strain evidence="2 3">BT552</strain>
    </source>
</reference>
<dbReference type="SUPFAM" id="SSF53756">
    <property type="entry name" value="UDP-Glycosyltransferase/glycogen phosphorylase"/>
    <property type="match status" value="1"/>
</dbReference>
<dbReference type="Pfam" id="PF02350">
    <property type="entry name" value="Epimerase_2"/>
    <property type="match status" value="1"/>
</dbReference>
<dbReference type="PANTHER" id="PTHR43174">
    <property type="entry name" value="UDP-N-ACETYLGLUCOSAMINE 2-EPIMERASE"/>
    <property type="match status" value="1"/>
</dbReference>
<dbReference type="RefSeq" id="WP_204200558.1">
    <property type="nucleotide sequence ID" value="NZ_JAFEMC010000008.1"/>
</dbReference>
<dbReference type="InterPro" id="IPR020004">
    <property type="entry name" value="UDP-GlcNAc_Epase"/>
</dbReference>
<dbReference type="InterPro" id="IPR029767">
    <property type="entry name" value="WecB-like"/>
</dbReference>
<dbReference type="EC" id="3.2.1.183" evidence="2"/>
<proteinExistence type="predicted"/>
<evidence type="ECO:0000313" key="2">
    <source>
        <dbReference type="EMBL" id="MBM6578464.1"/>
    </source>
</evidence>
<accession>A0ABS2DBZ5</accession>
<protein>
    <submittedName>
        <fullName evidence="2">UDP-N-acetylglucosamine 2-epimerase (Hydrolyzing)</fullName>
        <ecNumber evidence="2">3.2.1.183</ecNumber>
    </submittedName>
</protein>
<sequence>MSGKKRIWVAITARPSYSRIRSALESLQRREDVELSILCSGSALLDRYGRVIDLIRADGFRVVDELYTFVEGDDLVNMALTMAATTNHTAAALHRGKPDVVVTIADRYETMGTAVAAAYLGIPLIHVQGGEITGNIDEKVRHAITKMADMHFVSTALAGNRVARMGEAPCSIHVTGCPSVDLARESADVSVVDLQAVLDSLGTGAHVDIEQDFLVVMQHPETDAHGESFSQMATVLDAVNQLAIPAVLFWPNVDAGSDGTSKAIRMFRERGGDDKIRFIKNLEGRQFLALLRQSQCLIGNSSVGIRESAYLGVPVVNIGDRQLGRERCNNVIDVACKTDAIFGAVRAQVNHGRYASSTLYGDGFAGDRIAALVAGETPDTRKRFHDV</sequence>
<keyword evidence="2" id="KW-0378">Hydrolase</keyword>
<evidence type="ECO:0000313" key="3">
    <source>
        <dbReference type="Proteomes" id="UP000763641"/>
    </source>
</evidence>
<dbReference type="PANTHER" id="PTHR43174:SF3">
    <property type="entry name" value="UDP-N-ACETYLGLUCOSAMINE 2-EPIMERASE"/>
    <property type="match status" value="1"/>
</dbReference>
<dbReference type="Proteomes" id="UP000763641">
    <property type="component" value="Unassembled WGS sequence"/>
</dbReference>
<gene>
    <name evidence="2" type="primary">neuC</name>
    <name evidence="2" type="ORF">ILT43_18950</name>
</gene>
<dbReference type="NCBIfam" id="TIGR03568">
    <property type="entry name" value="NeuC_NnaA"/>
    <property type="match status" value="1"/>
</dbReference>
<feature type="domain" description="UDP-N-acetylglucosamine 2-epimerase" evidence="1">
    <location>
        <begin position="26"/>
        <end position="372"/>
    </location>
</feature>
<dbReference type="EMBL" id="JAFEMC010000008">
    <property type="protein sequence ID" value="MBM6578464.1"/>
    <property type="molecule type" value="Genomic_DNA"/>
</dbReference>
<dbReference type="GO" id="GO:0016798">
    <property type="term" value="F:hydrolase activity, acting on glycosyl bonds"/>
    <property type="evidence" value="ECO:0007669"/>
    <property type="project" value="UniProtKB-KW"/>
</dbReference>
<dbReference type="Gene3D" id="3.40.50.2000">
    <property type="entry name" value="Glycogen Phosphorylase B"/>
    <property type="match status" value="2"/>
</dbReference>
<organism evidence="2 3">
    <name type="scientific">Sphingomonas longa</name>
    <dbReference type="NCBI Taxonomy" id="2778730"/>
    <lineage>
        <taxon>Bacteria</taxon>
        <taxon>Pseudomonadati</taxon>
        <taxon>Pseudomonadota</taxon>
        <taxon>Alphaproteobacteria</taxon>
        <taxon>Sphingomonadales</taxon>
        <taxon>Sphingomonadaceae</taxon>
        <taxon>Sphingomonas</taxon>
    </lineage>
</organism>